<organism evidence="1">
    <name type="scientific">Aspergillus flavus</name>
    <dbReference type="NCBI Taxonomy" id="5059"/>
    <lineage>
        <taxon>Eukaryota</taxon>
        <taxon>Fungi</taxon>
        <taxon>Dikarya</taxon>
        <taxon>Ascomycota</taxon>
        <taxon>Pezizomycotina</taxon>
        <taxon>Eurotiomycetes</taxon>
        <taxon>Eurotiomycetidae</taxon>
        <taxon>Eurotiales</taxon>
        <taxon>Aspergillaceae</taxon>
        <taxon>Aspergillus</taxon>
        <taxon>Aspergillus subgen. Circumdati</taxon>
    </lineage>
</organism>
<dbReference type="Proteomes" id="UP000325434">
    <property type="component" value="Unassembled WGS sequence"/>
</dbReference>
<reference evidence="1" key="1">
    <citation type="submission" date="2019-04" db="EMBL/GenBank/DDBJ databases">
        <title>Friends and foes A comparative genomics study of 23 Aspergillus species from section Flavi.</title>
        <authorList>
            <consortium name="DOE Joint Genome Institute"/>
            <person name="Kjaerbolling I."/>
            <person name="Vesth T."/>
            <person name="Frisvad J.C."/>
            <person name="Nybo J.L."/>
            <person name="Theobald S."/>
            <person name="Kildgaard S."/>
            <person name="Isbrandt T."/>
            <person name="Kuo A."/>
            <person name="Sato A."/>
            <person name="Lyhne E.K."/>
            <person name="Kogle M.E."/>
            <person name="Wiebenga A."/>
            <person name="Kun R.S."/>
            <person name="Lubbers R.J."/>
            <person name="Makela M.R."/>
            <person name="Barry K."/>
            <person name="Chovatia M."/>
            <person name="Clum A."/>
            <person name="Daum C."/>
            <person name="Haridas S."/>
            <person name="He G."/>
            <person name="LaButti K."/>
            <person name="Lipzen A."/>
            <person name="Mondo S."/>
            <person name="Riley R."/>
            <person name="Salamov A."/>
            <person name="Simmons B.A."/>
            <person name="Magnuson J.K."/>
            <person name="Henrissat B."/>
            <person name="Mortensen U.H."/>
            <person name="Larsen T.O."/>
            <person name="Devries R.P."/>
            <person name="Grigoriev I.V."/>
            <person name="Machida M."/>
            <person name="Baker S.E."/>
            <person name="Andersen M.R."/>
        </authorList>
    </citation>
    <scope>NUCLEOTIDE SEQUENCE [LARGE SCALE GENOMIC DNA]</scope>
    <source>
        <strain evidence="1">CBS 121.62</strain>
    </source>
</reference>
<dbReference type="AlphaFoldDB" id="A0A5N6GL02"/>
<name>A0A5N6GL02_ASPFL</name>
<dbReference type="VEuPathDB" id="FungiDB:AFLA_011751"/>
<protein>
    <submittedName>
        <fullName evidence="1">Uncharacterized protein</fullName>
    </submittedName>
</protein>
<dbReference type="VEuPathDB" id="FungiDB:F9C07_10485"/>
<proteinExistence type="predicted"/>
<gene>
    <name evidence="1" type="ORF">BDV35DRAFT_27745</name>
</gene>
<accession>A0A5N6GL02</accession>
<dbReference type="EMBL" id="ML734662">
    <property type="protein sequence ID" value="KAB8242515.1"/>
    <property type="molecule type" value="Genomic_DNA"/>
</dbReference>
<evidence type="ECO:0000313" key="1">
    <source>
        <dbReference type="EMBL" id="KAB8242515.1"/>
    </source>
</evidence>
<sequence length="144" mass="16121">MNRLCPYLGIFLLRCKPRLTSDNLLPLLPVFIHRIPKSSTSGPTSYPLYLQNINLTSNRGRPYPTMRLSLNLLLIVGSAAVARAALVPVPGASEELCGRLGVMYYDPDNLPEGVEVHEIRKCAGHPMGRENYWGLGDYLPRWFP</sequence>